<gene>
    <name evidence="1" type="ORF">MF626_05715</name>
</gene>
<organism evidence="1">
    <name type="scientific">Paenibacillus polymyxa</name>
    <name type="common">Bacillus polymyxa</name>
    <dbReference type="NCBI Taxonomy" id="1406"/>
    <lineage>
        <taxon>Bacteria</taxon>
        <taxon>Bacillati</taxon>
        <taxon>Bacillota</taxon>
        <taxon>Bacilli</taxon>
        <taxon>Bacillales</taxon>
        <taxon>Paenibacillaceae</taxon>
        <taxon>Paenibacillus</taxon>
    </lineage>
</organism>
<sequence length="43" mass="5128">MKQKNKVIFMDIQTHEQNHIGQRALQKEDMDKMYEASLTVEGY</sequence>
<accession>A0AAE9PVR6</accession>
<proteinExistence type="predicted"/>
<name>A0AAE9PVR6_PAEPO</name>
<reference evidence="1" key="1">
    <citation type="submission" date="2022-11" db="EMBL/GenBank/DDBJ databases">
        <authorList>
            <person name="Vasilchenko N.G."/>
            <person name="Prazdnova E.V."/>
            <person name="Gorovtsov A.V."/>
            <person name="Chistyakov V.A."/>
            <person name="Pak M.L."/>
        </authorList>
    </citation>
    <scope>NUCLEOTIDE SEQUENCE</scope>
    <source>
        <strain evidence="1">R 4.5</strain>
    </source>
</reference>
<dbReference type="RefSeq" id="WP_323873378.1">
    <property type="nucleotide sequence ID" value="NZ_CP097770.1"/>
</dbReference>
<dbReference type="AlphaFoldDB" id="A0AAE9PVR6"/>
<protein>
    <submittedName>
        <fullName evidence="1">Uncharacterized protein</fullName>
    </submittedName>
</protein>
<evidence type="ECO:0000313" key="1">
    <source>
        <dbReference type="EMBL" id="UZP76488.1"/>
    </source>
</evidence>
<dbReference type="EMBL" id="CP097770">
    <property type="protein sequence ID" value="UZP76488.1"/>
    <property type="molecule type" value="Genomic_DNA"/>
</dbReference>